<evidence type="ECO:0000313" key="3">
    <source>
        <dbReference type="Proteomes" id="UP000323506"/>
    </source>
</evidence>
<feature type="region of interest" description="Disordered" evidence="1">
    <location>
        <begin position="1"/>
        <end position="21"/>
    </location>
</feature>
<organism evidence="2 3">
    <name type="scientific">Gossypium darwinii</name>
    <name type="common">Darwin's cotton</name>
    <name type="synonym">Gossypium barbadense var. darwinii</name>
    <dbReference type="NCBI Taxonomy" id="34276"/>
    <lineage>
        <taxon>Eukaryota</taxon>
        <taxon>Viridiplantae</taxon>
        <taxon>Streptophyta</taxon>
        <taxon>Embryophyta</taxon>
        <taxon>Tracheophyta</taxon>
        <taxon>Spermatophyta</taxon>
        <taxon>Magnoliopsida</taxon>
        <taxon>eudicotyledons</taxon>
        <taxon>Gunneridae</taxon>
        <taxon>Pentapetalae</taxon>
        <taxon>rosids</taxon>
        <taxon>malvids</taxon>
        <taxon>Malvales</taxon>
        <taxon>Malvaceae</taxon>
        <taxon>Malvoideae</taxon>
        <taxon>Gossypium</taxon>
    </lineage>
</organism>
<protein>
    <submittedName>
        <fullName evidence="2">Uncharacterized protein</fullName>
    </submittedName>
</protein>
<gene>
    <name evidence="2" type="ORF">ES288_A07G254100v1</name>
</gene>
<dbReference type="AlphaFoldDB" id="A0A5D2G009"/>
<keyword evidence="3" id="KW-1185">Reference proteome</keyword>
<accession>A0A5D2G009</accession>
<feature type="region of interest" description="Disordered" evidence="1">
    <location>
        <begin position="62"/>
        <end position="87"/>
    </location>
</feature>
<reference evidence="2 3" key="1">
    <citation type="submission" date="2019-06" db="EMBL/GenBank/DDBJ databases">
        <title>WGS assembly of Gossypium darwinii.</title>
        <authorList>
            <person name="Chen Z.J."/>
            <person name="Sreedasyam A."/>
            <person name="Ando A."/>
            <person name="Song Q."/>
            <person name="De L."/>
            <person name="Hulse-Kemp A."/>
            <person name="Ding M."/>
            <person name="Ye W."/>
            <person name="Kirkbride R."/>
            <person name="Jenkins J."/>
            <person name="Plott C."/>
            <person name="Lovell J."/>
            <person name="Lin Y.-M."/>
            <person name="Vaughn R."/>
            <person name="Liu B."/>
            <person name="Li W."/>
            <person name="Simpson S."/>
            <person name="Scheffler B."/>
            <person name="Saski C."/>
            <person name="Grover C."/>
            <person name="Hu G."/>
            <person name="Conover J."/>
            <person name="Carlson J."/>
            <person name="Shu S."/>
            <person name="Boston L."/>
            <person name="Williams M."/>
            <person name="Peterson D."/>
            <person name="Mcgee K."/>
            <person name="Jones D."/>
            <person name="Wendel J."/>
            <person name="Stelly D."/>
            <person name="Grimwood J."/>
            <person name="Schmutz J."/>
        </authorList>
    </citation>
    <scope>NUCLEOTIDE SEQUENCE [LARGE SCALE GENOMIC DNA]</scope>
    <source>
        <strain evidence="2">1808015.09</strain>
    </source>
</reference>
<dbReference type="Proteomes" id="UP000323506">
    <property type="component" value="Chromosome A07"/>
</dbReference>
<dbReference type="EMBL" id="CM017694">
    <property type="protein sequence ID" value="TYH11381.1"/>
    <property type="molecule type" value="Genomic_DNA"/>
</dbReference>
<evidence type="ECO:0000256" key="1">
    <source>
        <dbReference type="SAM" id="MobiDB-lite"/>
    </source>
</evidence>
<name>A0A5D2G009_GOSDA</name>
<proteinExistence type="predicted"/>
<sequence length="116" mass="13003">MREVFGQNLKENKRRENTPSVSPCSLLGFQEPILRCRHACRSREDSFSPPLLGLISATEKGSPATRPWEISGDVNSQTHARRRATAKGERGMRRLKLEGARVAEMFCVVGLGFLDF</sequence>
<evidence type="ECO:0000313" key="2">
    <source>
        <dbReference type="EMBL" id="TYH11381.1"/>
    </source>
</evidence>